<dbReference type="InterPro" id="IPR008840">
    <property type="entry name" value="Sipho_Gp157"/>
</dbReference>
<accession>A0ABQ4U9P6</accession>
<proteinExistence type="predicted"/>
<protein>
    <recommendedName>
        <fullName evidence="4">Siphovirus Gp157 family protein</fullName>
    </recommendedName>
</protein>
<evidence type="ECO:0000313" key="2">
    <source>
        <dbReference type="EMBL" id="GJE63709.1"/>
    </source>
</evidence>
<evidence type="ECO:0000256" key="1">
    <source>
        <dbReference type="SAM" id="Coils"/>
    </source>
</evidence>
<sequence>MSGLANDVRVAQAIIAQIADAGIDSEDPDFATLVESECDVLERLRRIIRAARHTNAQAKALAEMLADGRDRKARLEKKADRLRAAALWALGELGQKRLEAPDFTATIGAGRPKIVITDEAALPDDVCVLKREPSKTAIAEWLAEKPCPGAEFGNSTPSLTVRTK</sequence>
<feature type="coiled-coil region" evidence="1">
    <location>
        <begin position="41"/>
        <end position="85"/>
    </location>
</feature>
<keyword evidence="1" id="KW-0175">Coiled coil</keyword>
<evidence type="ECO:0000313" key="3">
    <source>
        <dbReference type="Proteomes" id="UP001055039"/>
    </source>
</evidence>
<keyword evidence="3" id="KW-1185">Reference proteome</keyword>
<evidence type="ECO:0008006" key="4">
    <source>
        <dbReference type="Google" id="ProtNLM"/>
    </source>
</evidence>
<comment type="caution">
    <text evidence="2">The sequence shown here is derived from an EMBL/GenBank/DDBJ whole genome shotgun (WGS) entry which is preliminary data.</text>
</comment>
<dbReference type="Pfam" id="PF05565">
    <property type="entry name" value="Sipho_Gp157"/>
    <property type="match status" value="1"/>
</dbReference>
<reference evidence="2" key="2">
    <citation type="submission" date="2021-08" db="EMBL/GenBank/DDBJ databases">
        <authorList>
            <person name="Tani A."/>
            <person name="Ola A."/>
            <person name="Ogura Y."/>
            <person name="Katsura K."/>
            <person name="Hayashi T."/>
        </authorList>
    </citation>
    <scope>NUCLEOTIDE SEQUENCE</scope>
    <source>
        <strain evidence="2">NBRC 15686</strain>
    </source>
</reference>
<dbReference type="RefSeq" id="WP_238222694.1">
    <property type="nucleotide sequence ID" value="NZ_BAAADH010000001.1"/>
</dbReference>
<dbReference type="Proteomes" id="UP001055039">
    <property type="component" value="Unassembled WGS sequence"/>
</dbReference>
<gene>
    <name evidence="2" type="ORF">LNAOJCKE_0907</name>
</gene>
<dbReference type="EMBL" id="BPRC01000001">
    <property type="protein sequence ID" value="GJE63709.1"/>
    <property type="molecule type" value="Genomic_DNA"/>
</dbReference>
<organism evidence="2 3">
    <name type="scientific">Methylorubrum aminovorans</name>
    <dbReference type="NCBI Taxonomy" id="269069"/>
    <lineage>
        <taxon>Bacteria</taxon>
        <taxon>Pseudomonadati</taxon>
        <taxon>Pseudomonadota</taxon>
        <taxon>Alphaproteobacteria</taxon>
        <taxon>Hyphomicrobiales</taxon>
        <taxon>Methylobacteriaceae</taxon>
        <taxon>Methylorubrum</taxon>
    </lineage>
</organism>
<reference evidence="2" key="1">
    <citation type="journal article" date="2021" name="Front. Microbiol.">
        <title>Comprehensive Comparative Genomics and Phenotyping of Methylobacterium Species.</title>
        <authorList>
            <person name="Alessa O."/>
            <person name="Ogura Y."/>
            <person name="Fujitani Y."/>
            <person name="Takami H."/>
            <person name="Hayashi T."/>
            <person name="Sahin N."/>
            <person name="Tani A."/>
        </authorList>
    </citation>
    <scope>NUCLEOTIDE SEQUENCE</scope>
    <source>
        <strain evidence="2">NBRC 15686</strain>
    </source>
</reference>
<name>A0ABQ4U9P6_9HYPH</name>